<proteinExistence type="predicted"/>
<keyword evidence="3" id="KW-1185">Reference proteome</keyword>
<dbReference type="OrthoDB" id="894321at2"/>
<dbReference type="AlphaFoldDB" id="A0A418MF13"/>
<keyword evidence="1" id="KW-0472">Membrane</keyword>
<reference evidence="2 3" key="1">
    <citation type="submission" date="2018-08" db="EMBL/GenBank/DDBJ databases">
        <title>Fibrisoma montanum sp. nov., isolated from Danxia mountain soil.</title>
        <authorList>
            <person name="Huang Y."/>
        </authorList>
    </citation>
    <scope>NUCLEOTIDE SEQUENCE [LARGE SCALE GENOMIC DNA]</scope>
    <source>
        <strain evidence="2 3">HYT19</strain>
    </source>
</reference>
<accession>A0A418MF13</accession>
<name>A0A418MF13_9BACT</name>
<evidence type="ECO:0000313" key="2">
    <source>
        <dbReference type="EMBL" id="RIV25345.1"/>
    </source>
</evidence>
<dbReference type="EMBL" id="QXED01000002">
    <property type="protein sequence ID" value="RIV25345.1"/>
    <property type="molecule type" value="Genomic_DNA"/>
</dbReference>
<evidence type="ECO:0008006" key="4">
    <source>
        <dbReference type="Google" id="ProtNLM"/>
    </source>
</evidence>
<comment type="caution">
    <text evidence="2">The sequence shown here is derived from an EMBL/GenBank/DDBJ whole genome shotgun (WGS) entry which is preliminary data.</text>
</comment>
<protein>
    <recommendedName>
        <fullName evidence="4">Phosphatidate cytidylyltransferase</fullName>
    </recommendedName>
</protein>
<organism evidence="2 3">
    <name type="scientific">Fibrisoma montanum</name>
    <dbReference type="NCBI Taxonomy" id="2305895"/>
    <lineage>
        <taxon>Bacteria</taxon>
        <taxon>Pseudomonadati</taxon>
        <taxon>Bacteroidota</taxon>
        <taxon>Cytophagia</taxon>
        <taxon>Cytophagales</taxon>
        <taxon>Spirosomataceae</taxon>
        <taxon>Fibrisoma</taxon>
    </lineage>
</organism>
<evidence type="ECO:0000256" key="1">
    <source>
        <dbReference type="SAM" id="Phobius"/>
    </source>
</evidence>
<sequence>MNDWFRFLMKAFMALVLTLSLTSCELIGDIFEAGAWTGGILVIVVIVGILWLLARLFGRGRR</sequence>
<feature type="transmembrane region" description="Helical" evidence="1">
    <location>
        <begin position="34"/>
        <end position="54"/>
    </location>
</feature>
<keyword evidence="1" id="KW-0812">Transmembrane</keyword>
<evidence type="ECO:0000313" key="3">
    <source>
        <dbReference type="Proteomes" id="UP000283523"/>
    </source>
</evidence>
<dbReference type="Proteomes" id="UP000283523">
    <property type="component" value="Unassembled WGS sequence"/>
</dbReference>
<gene>
    <name evidence="2" type="ORF">DYU11_08550</name>
</gene>
<keyword evidence="1" id="KW-1133">Transmembrane helix</keyword>
<dbReference type="PROSITE" id="PS51257">
    <property type="entry name" value="PROKAR_LIPOPROTEIN"/>
    <property type="match status" value="1"/>
</dbReference>